<proteinExistence type="predicted"/>
<keyword evidence="2" id="KW-1185">Reference proteome</keyword>
<sequence length="81" mass="9612">MRHQQLQTRFNVQQRKLAQTINQALTILGAQHIQRGPLHPAPRKLLCLYQHRKIMISQHHPFQPQTMHKTQYPGRIRAAIY</sequence>
<protein>
    <submittedName>
        <fullName evidence="1">Uncharacterized protein</fullName>
    </submittedName>
</protein>
<dbReference type="Proteomes" id="UP000254572">
    <property type="component" value="Unassembled WGS sequence"/>
</dbReference>
<dbReference type="AlphaFoldDB" id="A0A381DXW8"/>
<evidence type="ECO:0000313" key="2">
    <source>
        <dbReference type="Proteomes" id="UP000254572"/>
    </source>
</evidence>
<accession>A0A381DXW8</accession>
<name>A0A381DXW8_9GAMM</name>
<gene>
    <name evidence="1" type="ORF">NCTC13294_00191</name>
</gene>
<organism evidence="1 2">
    <name type="scientific">Cardiobacterium valvarum</name>
    <dbReference type="NCBI Taxonomy" id="194702"/>
    <lineage>
        <taxon>Bacteria</taxon>
        <taxon>Pseudomonadati</taxon>
        <taxon>Pseudomonadota</taxon>
        <taxon>Gammaproteobacteria</taxon>
        <taxon>Cardiobacteriales</taxon>
        <taxon>Cardiobacteriaceae</taxon>
        <taxon>Cardiobacterium</taxon>
    </lineage>
</organism>
<evidence type="ECO:0000313" key="1">
    <source>
        <dbReference type="EMBL" id="SUX18095.1"/>
    </source>
</evidence>
<reference evidence="1 2" key="1">
    <citation type="submission" date="2018-06" db="EMBL/GenBank/DDBJ databases">
        <authorList>
            <consortium name="Pathogen Informatics"/>
            <person name="Doyle S."/>
        </authorList>
    </citation>
    <scope>NUCLEOTIDE SEQUENCE [LARGE SCALE GENOMIC DNA]</scope>
    <source>
        <strain evidence="1 2">NCTC13294</strain>
    </source>
</reference>
<dbReference type="EMBL" id="UFUW01000001">
    <property type="protein sequence ID" value="SUX18095.1"/>
    <property type="molecule type" value="Genomic_DNA"/>
</dbReference>